<feature type="domain" description="Transcription factor zinc-finger" evidence="1">
    <location>
        <begin position="2"/>
        <end position="43"/>
    </location>
</feature>
<dbReference type="InterPro" id="IPR027392">
    <property type="entry name" value="TF_Znf"/>
</dbReference>
<dbReference type="Proteomes" id="UP000062519">
    <property type="component" value="Chromosome 2"/>
</dbReference>
<accession>A0A1B4FP49</accession>
<evidence type="ECO:0000313" key="2">
    <source>
        <dbReference type="EMBL" id="AOJ05444.1"/>
    </source>
</evidence>
<proteinExistence type="predicted"/>
<keyword evidence="3" id="KW-1185">Reference proteome</keyword>
<evidence type="ECO:0000259" key="1">
    <source>
        <dbReference type="Pfam" id="PF13453"/>
    </source>
</evidence>
<gene>
    <name evidence="2" type="ORF">WS70_27565</name>
</gene>
<dbReference type="AlphaFoldDB" id="A0A1B4FP49"/>
<organism evidence="2 3">
    <name type="scientific">Burkholderia mayonis</name>
    <dbReference type="NCBI Taxonomy" id="1385591"/>
    <lineage>
        <taxon>Bacteria</taxon>
        <taxon>Pseudomonadati</taxon>
        <taxon>Pseudomonadota</taxon>
        <taxon>Betaproteobacteria</taxon>
        <taxon>Burkholderiales</taxon>
        <taxon>Burkholderiaceae</taxon>
        <taxon>Burkholderia</taxon>
        <taxon>pseudomallei group</taxon>
    </lineage>
</organism>
<dbReference type="EMBL" id="CP013387">
    <property type="protein sequence ID" value="AOJ05444.1"/>
    <property type="molecule type" value="Genomic_DNA"/>
</dbReference>
<dbReference type="KEGG" id="buu:WS70_27565"/>
<protein>
    <recommendedName>
        <fullName evidence="1">Transcription factor zinc-finger domain-containing protein</fullName>
    </recommendedName>
</protein>
<evidence type="ECO:0000313" key="3">
    <source>
        <dbReference type="Proteomes" id="UP000062519"/>
    </source>
</evidence>
<dbReference type="Pfam" id="PF13453">
    <property type="entry name" value="Zn_ribbon_TFIIB"/>
    <property type="match status" value="1"/>
</dbReference>
<reference evidence="2 3" key="1">
    <citation type="submission" date="2015-12" db="EMBL/GenBank/DDBJ databases">
        <title>Diversity of Burkholderia near neighbor genomes.</title>
        <authorList>
            <person name="Sahl J."/>
            <person name="Wagner D."/>
            <person name="Keim P."/>
        </authorList>
    </citation>
    <scope>NUCLEOTIDE SEQUENCE [LARGE SCALE GENOMIC DNA]</scope>
    <source>
        <strain evidence="2 3">BDU6</strain>
    </source>
</reference>
<sequence>MQCPVCVTLDLSVTERQSIEIDYCPTCRGVWLDRGELDKLIARSDDDALERRRDAARGAT</sequence>
<name>A0A1B4FP49_9BURK</name>